<dbReference type="Proteomes" id="UP001152024">
    <property type="component" value="Unassembled WGS sequence"/>
</dbReference>
<gene>
    <name evidence="6" type="ORF">NW768_010980</name>
</gene>
<dbReference type="EMBL" id="JAOQBH010000024">
    <property type="protein sequence ID" value="KAJ4117613.1"/>
    <property type="molecule type" value="Genomic_DNA"/>
</dbReference>
<dbReference type="Gene3D" id="4.10.240.10">
    <property type="entry name" value="Zn(2)-C6 fungal-type DNA-binding domain"/>
    <property type="match status" value="1"/>
</dbReference>
<comment type="subcellular location">
    <subcellularLocation>
        <location evidence="1">Nucleus</location>
    </subcellularLocation>
</comment>
<evidence type="ECO:0000256" key="2">
    <source>
        <dbReference type="ARBA" id="ARBA00022723"/>
    </source>
</evidence>
<dbReference type="PROSITE" id="PS50048">
    <property type="entry name" value="ZN2_CY6_FUNGAL_2"/>
    <property type="match status" value="1"/>
</dbReference>
<keyword evidence="3" id="KW-0539">Nucleus</keyword>
<dbReference type="SMART" id="SM00066">
    <property type="entry name" value="GAL4"/>
    <property type="match status" value="1"/>
</dbReference>
<evidence type="ECO:0000259" key="5">
    <source>
        <dbReference type="PROSITE" id="PS50048"/>
    </source>
</evidence>
<dbReference type="Pfam" id="PF00172">
    <property type="entry name" value="Zn_clus"/>
    <property type="match status" value="1"/>
</dbReference>
<dbReference type="InterPro" id="IPR036864">
    <property type="entry name" value="Zn2-C6_fun-type_DNA-bd_sf"/>
</dbReference>
<dbReference type="CDD" id="cd00067">
    <property type="entry name" value="GAL4"/>
    <property type="match status" value="1"/>
</dbReference>
<name>A0ABQ8QZH2_FUSEQ</name>
<accession>A0ABQ8QZH2</accession>
<feature type="region of interest" description="Disordered" evidence="4">
    <location>
        <begin position="89"/>
        <end position="125"/>
    </location>
</feature>
<dbReference type="InterPro" id="IPR001138">
    <property type="entry name" value="Zn2Cys6_DnaBD"/>
</dbReference>
<evidence type="ECO:0000313" key="7">
    <source>
        <dbReference type="Proteomes" id="UP001152024"/>
    </source>
</evidence>
<comment type="caution">
    <text evidence="6">The sequence shown here is derived from an EMBL/GenBank/DDBJ whole genome shotgun (WGS) entry which is preliminary data.</text>
</comment>
<protein>
    <recommendedName>
        <fullName evidence="5">Zn(2)-C6 fungal-type domain-containing protein</fullName>
    </recommendedName>
</protein>
<keyword evidence="7" id="KW-1185">Reference proteome</keyword>
<evidence type="ECO:0000256" key="4">
    <source>
        <dbReference type="SAM" id="MobiDB-lite"/>
    </source>
</evidence>
<dbReference type="SUPFAM" id="SSF57701">
    <property type="entry name" value="Zn2/Cys6 DNA-binding domain"/>
    <property type="match status" value="1"/>
</dbReference>
<dbReference type="CDD" id="cd12148">
    <property type="entry name" value="fungal_TF_MHR"/>
    <property type="match status" value="1"/>
</dbReference>
<dbReference type="InterPro" id="IPR007219">
    <property type="entry name" value="XnlR_reg_dom"/>
</dbReference>
<feature type="compositionally biased region" description="Polar residues" evidence="4">
    <location>
        <begin position="89"/>
        <end position="123"/>
    </location>
</feature>
<organism evidence="6 7">
    <name type="scientific">Fusarium equiseti</name>
    <name type="common">Fusarium scirpi</name>
    <dbReference type="NCBI Taxonomy" id="61235"/>
    <lineage>
        <taxon>Eukaryota</taxon>
        <taxon>Fungi</taxon>
        <taxon>Dikarya</taxon>
        <taxon>Ascomycota</taxon>
        <taxon>Pezizomycotina</taxon>
        <taxon>Sordariomycetes</taxon>
        <taxon>Hypocreomycetidae</taxon>
        <taxon>Hypocreales</taxon>
        <taxon>Nectriaceae</taxon>
        <taxon>Fusarium</taxon>
        <taxon>Fusarium incarnatum-equiseti species complex</taxon>
    </lineage>
</organism>
<evidence type="ECO:0000256" key="1">
    <source>
        <dbReference type="ARBA" id="ARBA00004123"/>
    </source>
</evidence>
<evidence type="ECO:0000256" key="3">
    <source>
        <dbReference type="ARBA" id="ARBA00023242"/>
    </source>
</evidence>
<keyword evidence="2" id="KW-0479">Metal-binding</keyword>
<dbReference type="SMART" id="SM00906">
    <property type="entry name" value="Fungal_trans"/>
    <property type="match status" value="1"/>
</dbReference>
<proteinExistence type="predicted"/>
<dbReference type="InterPro" id="IPR050613">
    <property type="entry name" value="Sec_Metabolite_Reg"/>
</dbReference>
<evidence type="ECO:0000313" key="6">
    <source>
        <dbReference type="EMBL" id="KAJ4117613.1"/>
    </source>
</evidence>
<dbReference type="PANTHER" id="PTHR31001">
    <property type="entry name" value="UNCHARACTERIZED TRANSCRIPTIONAL REGULATORY PROTEIN"/>
    <property type="match status" value="1"/>
</dbReference>
<dbReference type="Pfam" id="PF04082">
    <property type="entry name" value="Fungal_trans"/>
    <property type="match status" value="1"/>
</dbReference>
<sequence length="706" mass="79125">MSSIAQAFQDSPNDSDTSVQKRQRVLACTHCQQRKIKCNRVFPCSHCVKANLTCVPSKPTPIRKRRTPNVLLQERIKKVEALLEQYTLQGSPGQSSGAAQDVTDFSPSASPAPSNGTSNQTTPGAGRLVVKNGGYKFLDSCVWGTIHDNLEEMRKILEQETSDEETCPSRASPVPLEDVDLLLAKTASSNIGDNLPLPFQILRLWQVFLNRVNPLTKMIHGPSTESLIINAMTNPVDMPHKSRALLFSICLISVVSLSKDEARSMLDLQKNEAIQRFTNGLKVALNKVNYLRNYDMATLQALVFYLLSLQGRSNHDAVWVLSGAVIRIAHKMGLHRDGEILGLPLYETEMRRRVWWQIVTLDSMYAATTGIKPTSLLSAADTKMPQNVNDTDFSTESIVIQPREGGTEMSFVMIIYELIKFITDHQASDFEHLLLGGVGAEPGTPEYQTYREALQEFRGLVDEFDVTLAEAEKKYCDQSGGPLNALALFLRPHIIKEARTMGTSMEDTPEWGTEVQNPKDNFFRIWLAHNEGALEVYKMAIQGGYLWAFKSHFHLDALLFIASQLSERSPLGSFAERTWRVFDGFYYYHEELWNLTQKTHVQLARLLLKAWEFRETTTEAPVDVPVFVPKLKMALLQAGLCWPSQNNTLPQPLDAGSLMNSMQLGEVPADMPTMPLDWSLVDDQQLVDAQNPALPIFAFFNGANGW</sequence>
<reference evidence="6" key="1">
    <citation type="submission" date="2022-09" db="EMBL/GenBank/DDBJ databases">
        <title>Fusarium specimens isolated from Avocado Roots.</title>
        <authorList>
            <person name="Stajich J."/>
            <person name="Roper C."/>
            <person name="Heimlech-Rivalta G."/>
        </authorList>
    </citation>
    <scope>NUCLEOTIDE SEQUENCE</scope>
    <source>
        <strain evidence="6">CF00095</strain>
    </source>
</reference>
<feature type="domain" description="Zn(2)-C6 fungal-type" evidence="5">
    <location>
        <begin position="27"/>
        <end position="55"/>
    </location>
</feature>
<dbReference type="PANTHER" id="PTHR31001:SF85">
    <property type="entry name" value="ZN(II)2CYS6 TRANSCRIPTION FACTOR (EUROFUNG)"/>
    <property type="match status" value="1"/>
</dbReference>